<feature type="compositionally biased region" description="Polar residues" evidence="1">
    <location>
        <begin position="491"/>
        <end position="523"/>
    </location>
</feature>
<protein>
    <submittedName>
        <fullName evidence="2">Uncharacterized protein</fullName>
    </submittedName>
</protein>
<sequence>MSRASLSNNNVTSSLLSHLSEFSLQWASCSSNDTSLQDGIFPCPGPYYMSGQSATRSGTGSPAGDSVGASQGNSMNVANAASQLLTAFGGPPDISQSSSKVPRNRVQMAFYSNGRFHISREDCATSSSHASHHIIDLMTQHTDIVVSGDYFGIGKWNAAVFNVQNACLYVYLGRVTDAFALRIAKLVRARGSACSAKVEEYVMDDLAEDNDDEEHDDCNEDSRHYRLIVQLYGSDQKPSNAVPVPRCYMPPFGTSTPGTPAATNKFSRHRPRTQFALYNPSTCTFDIFPDILNTTQKMEISFGDSNDIPVPADYLGTGFSQLALYRPSTGEWFILHELNSYAECTIVKASYRASPKHDVPLPFFYRNRSLPAIWKPHEQNLFLCHSLRDWSLGTGGIIKCDTANWDDIPMVIPHTKQTSNICFAKSTGKWSFNQVREVEEYGVGSGSNNSRNSVSYEPEVGGEISPSSSPSQRSNTTVYRPPSPLRRTLETQRLSGGQGSLSPRASLSPKGSSINAQSSFTSEESVDLDQQEIKQQDICFIVHQASGDYLCSPDGLRLTLSKSKDVAKCQFEWIDRMYLKHVSSIKFITAKGSLLLLDDTKSDSFLLLGGSCLRHEDGLFCEVTAQNDFILGSNGSDFEFV</sequence>
<feature type="region of interest" description="Disordered" evidence="1">
    <location>
        <begin position="441"/>
        <end position="527"/>
    </location>
</feature>
<evidence type="ECO:0000256" key="1">
    <source>
        <dbReference type="SAM" id="MobiDB-lite"/>
    </source>
</evidence>
<feature type="region of interest" description="Disordered" evidence="1">
    <location>
        <begin position="52"/>
        <end position="71"/>
    </location>
</feature>
<gene>
    <name evidence="2" type="ORF">PCOS0759_LOCUS8083</name>
</gene>
<evidence type="ECO:0000313" key="2">
    <source>
        <dbReference type="EMBL" id="CAD9084829.1"/>
    </source>
</evidence>
<name>A0A7S1PJ19_9EUKA</name>
<dbReference type="AlphaFoldDB" id="A0A7S1PJ19"/>
<organism evidence="2">
    <name type="scientific">Percolomonas cosmopolitus</name>
    <dbReference type="NCBI Taxonomy" id="63605"/>
    <lineage>
        <taxon>Eukaryota</taxon>
        <taxon>Discoba</taxon>
        <taxon>Heterolobosea</taxon>
        <taxon>Tetramitia</taxon>
        <taxon>Eutetramitia</taxon>
        <taxon>Percolomonadidae</taxon>
        <taxon>Percolomonas</taxon>
    </lineage>
</organism>
<reference evidence="2" key="1">
    <citation type="submission" date="2021-01" db="EMBL/GenBank/DDBJ databases">
        <authorList>
            <person name="Corre E."/>
            <person name="Pelletier E."/>
            <person name="Niang G."/>
            <person name="Scheremetjew M."/>
            <person name="Finn R."/>
            <person name="Kale V."/>
            <person name="Holt S."/>
            <person name="Cochrane G."/>
            <person name="Meng A."/>
            <person name="Brown T."/>
            <person name="Cohen L."/>
        </authorList>
    </citation>
    <scope>NUCLEOTIDE SEQUENCE</scope>
    <source>
        <strain evidence="2">WS</strain>
    </source>
</reference>
<proteinExistence type="predicted"/>
<dbReference type="EMBL" id="HBGD01009840">
    <property type="protein sequence ID" value="CAD9084829.1"/>
    <property type="molecule type" value="Transcribed_RNA"/>
</dbReference>
<accession>A0A7S1PJ19</accession>
<feature type="compositionally biased region" description="Low complexity" evidence="1">
    <location>
        <begin position="446"/>
        <end position="455"/>
    </location>
</feature>